<accession>A0AAF0WVC0</accession>
<evidence type="ECO:0008006" key="3">
    <source>
        <dbReference type="Google" id="ProtNLM"/>
    </source>
</evidence>
<dbReference type="PANTHER" id="PTHR46761">
    <property type="entry name" value="RAN GTPASE-ACTIVATING PROTEIN 1"/>
    <property type="match status" value="1"/>
</dbReference>
<proteinExistence type="predicted"/>
<dbReference type="InterPro" id="IPR001611">
    <property type="entry name" value="Leu-rich_rpt"/>
</dbReference>
<dbReference type="InterPro" id="IPR032675">
    <property type="entry name" value="LRR_dom_sf"/>
</dbReference>
<gene>
    <name evidence="1" type="ORF">DCAR_0414633</name>
</gene>
<sequence length="256" mass="28022">MKMFSSVLDGCELRYQNLSDNSLGEKGVGAFESLLKSQRSLEGLYLINDGISEAAARAVCELIPCTEKLKVLQFHNNMTGDEGAIAISELVKHSPALENVRCSSTRVASEGGVALAEALGTCNNLKKLDLRDNMFALPGCPNLNELNLSYLNLADEGCIVLANALRESATLLKVLEISGNEITAKAAPALPSLITSQRLLIKLNLFENELKDEGVDEIKDMFKALPLCWLHWMIMILKGEDYQESDEDGDENELES</sequence>
<dbReference type="Proteomes" id="UP000077755">
    <property type="component" value="Chromosome 4"/>
</dbReference>
<dbReference type="PANTHER" id="PTHR46761:SF2">
    <property type="entry name" value="RAN GTPASE-ACTIVATING PROTEIN 1"/>
    <property type="match status" value="1"/>
</dbReference>
<dbReference type="Pfam" id="PF13516">
    <property type="entry name" value="LRR_6"/>
    <property type="match status" value="3"/>
</dbReference>
<dbReference type="SUPFAM" id="SSF52047">
    <property type="entry name" value="RNI-like"/>
    <property type="match status" value="1"/>
</dbReference>
<dbReference type="AlphaFoldDB" id="A0AAF0WVC0"/>
<organism evidence="1 2">
    <name type="scientific">Daucus carota subsp. sativus</name>
    <name type="common">Carrot</name>
    <dbReference type="NCBI Taxonomy" id="79200"/>
    <lineage>
        <taxon>Eukaryota</taxon>
        <taxon>Viridiplantae</taxon>
        <taxon>Streptophyta</taxon>
        <taxon>Embryophyta</taxon>
        <taxon>Tracheophyta</taxon>
        <taxon>Spermatophyta</taxon>
        <taxon>Magnoliopsida</taxon>
        <taxon>eudicotyledons</taxon>
        <taxon>Gunneridae</taxon>
        <taxon>Pentapetalae</taxon>
        <taxon>asterids</taxon>
        <taxon>campanulids</taxon>
        <taxon>Apiales</taxon>
        <taxon>Apiaceae</taxon>
        <taxon>Apioideae</taxon>
        <taxon>Scandiceae</taxon>
        <taxon>Daucinae</taxon>
        <taxon>Daucus</taxon>
        <taxon>Daucus sect. Daucus</taxon>
    </lineage>
</organism>
<name>A0AAF0WVC0_DAUCS</name>
<protein>
    <recommendedName>
        <fullName evidence="3">WPP domain-containing protein</fullName>
    </recommendedName>
</protein>
<reference evidence="1" key="2">
    <citation type="submission" date="2022-03" db="EMBL/GenBank/DDBJ databases">
        <title>Draft title - Genomic analysis of global carrot germplasm unveils the trajectory of domestication and the origin of high carotenoid orange carrot.</title>
        <authorList>
            <person name="Iorizzo M."/>
            <person name="Ellison S."/>
            <person name="Senalik D."/>
            <person name="Macko-Podgorni A."/>
            <person name="Grzebelus D."/>
            <person name="Bostan H."/>
            <person name="Rolling W."/>
            <person name="Curaba J."/>
            <person name="Simon P."/>
        </authorList>
    </citation>
    <scope>NUCLEOTIDE SEQUENCE</scope>
    <source>
        <tissue evidence="1">Leaf</tissue>
    </source>
</reference>
<reference evidence="1" key="1">
    <citation type="journal article" date="2016" name="Nat. Genet.">
        <title>A high-quality carrot genome assembly provides new insights into carotenoid accumulation and asterid genome evolution.</title>
        <authorList>
            <person name="Iorizzo M."/>
            <person name="Ellison S."/>
            <person name="Senalik D."/>
            <person name="Zeng P."/>
            <person name="Satapoomin P."/>
            <person name="Huang J."/>
            <person name="Bowman M."/>
            <person name="Iovene M."/>
            <person name="Sanseverino W."/>
            <person name="Cavagnaro P."/>
            <person name="Yildiz M."/>
            <person name="Macko-Podgorni A."/>
            <person name="Moranska E."/>
            <person name="Grzebelus E."/>
            <person name="Grzebelus D."/>
            <person name="Ashrafi H."/>
            <person name="Zheng Z."/>
            <person name="Cheng S."/>
            <person name="Spooner D."/>
            <person name="Van Deynze A."/>
            <person name="Simon P."/>
        </authorList>
    </citation>
    <scope>NUCLEOTIDE SEQUENCE</scope>
    <source>
        <tissue evidence="1">Leaf</tissue>
    </source>
</reference>
<dbReference type="InterPro" id="IPR045203">
    <property type="entry name" value="RanGAP1/2"/>
</dbReference>
<evidence type="ECO:0000313" key="2">
    <source>
        <dbReference type="Proteomes" id="UP000077755"/>
    </source>
</evidence>
<dbReference type="SMART" id="SM00368">
    <property type="entry name" value="LRR_RI"/>
    <property type="match status" value="7"/>
</dbReference>
<dbReference type="Gene3D" id="3.80.10.10">
    <property type="entry name" value="Ribonuclease Inhibitor"/>
    <property type="match status" value="2"/>
</dbReference>
<evidence type="ECO:0000313" key="1">
    <source>
        <dbReference type="EMBL" id="WOG95318.1"/>
    </source>
</evidence>
<dbReference type="EMBL" id="CP093346">
    <property type="protein sequence ID" value="WOG95318.1"/>
    <property type="molecule type" value="Genomic_DNA"/>
</dbReference>
<dbReference type="GO" id="GO:0005096">
    <property type="term" value="F:GTPase activator activity"/>
    <property type="evidence" value="ECO:0007669"/>
    <property type="project" value="InterPro"/>
</dbReference>
<keyword evidence="2" id="KW-1185">Reference proteome</keyword>